<reference evidence="4 5" key="1">
    <citation type="journal article" date="2022" name="G3 (Bethesda)">
        <title>Enemy or ally: a genomic approach to elucidate the lifestyle of Phyllosticta citrichinaensis.</title>
        <authorList>
            <person name="Buijs V.A."/>
            <person name="Groenewald J.Z."/>
            <person name="Haridas S."/>
            <person name="LaButti K.M."/>
            <person name="Lipzen A."/>
            <person name="Martin F.M."/>
            <person name="Barry K."/>
            <person name="Grigoriev I.V."/>
            <person name="Crous P.W."/>
            <person name="Seidl M.F."/>
        </authorList>
    </citation>
    <scope>NUCLEOTIDE SEQUENCE [LARGE SCALE GENOMIC DNA]</scope>
    <source>
        <strain evidence="4 5">CBS 129764</strain>
    </source>
</reference>
<evidence type="ECO:0000256" key="3">
    <source>
        <dbReference type="RuleBase" id="RU000363"/>
    </source>
</evidence>
<dbReference type="PANTHER" id="PTHR42760:SF124">
    <property type="entry name" value="SHORT-CHAIN DEHYDROGENASE_REDUCTASE"/>
    <property type="match status" value="1"/>
</dbReference>
<comment type="caution">
    <text evidence="4">The sequence shown here is derived from an EMBL/GenBank/DDBJ whole genome shotgun (WGS) entry which is preliminary data.</text>
</comment>
<protein>
    <submittedName>
        <fullName evidence="4">Uncharacterized protein</fullName>
    </submittedName>
</protein>
<dbReference type="PRINTS" id="PR00080">
    <property type="entry name" value="SDRFAMILY"/>
</dbReference>
<comment type="similarity">
    <text evidence="1 3">Belongs to the short-chain dehydrogenases/reductases (SDR) family.</text>
</comment>
<dbReference type="CDD" id="cd05233">
    <property type="entry name" value="SDR_c"/>
    <property type="match status" value="1"/>
</dbReference>
<dbReference type="EMBL" id="JBBWUH010000002">
    <property type="protein sequence ID" value="KAK8176138.1"/>
    <property type="molecule type" value="Genomic_DNA"/>
</dbReference>
<dbReference type="PRINTS" id="PR00081">
    <property type="entry name" value="GDHRDH"/>
</dbReference>
<dbReference type="InterPro" id="IPR002347">
    <property type="entry name" value="SDR_fam"/>
</dbReference>
<dbReference type="Proteomes" id="UP001456524">
    <property type="component" value="Unassembled WGS sequence"/>
</dbReference>
<dbReference type="Pfam" id="PF13561">
    <property type="entry name" value="adh_short_C2"/>
    <property type="match status" value="1"/>
</dbReference>
<dbReference type="Pfam" id="PF00106">
    <property type="entry name" value="adh_short"/>
    <property type="match status" value="1"/>
</dbReference>
<dbReference type="InterPro" id="IPR020904">
    <property type="entry name" value="Sc_DH/Rdtase_CS"/>
</dbReference>
<dbReference type="Gene3D" id="3.40.50.720">
    <property type="entry name" value="NAD(P)-binding Rossmann-like Domain"/>
    <property type="match status" value="1"/>
</dbReference>
<organism evidence="4 5">
    <name type="scientific">Phyllosticta citrichinensis</name>
    <dbReference type="NCBI Taxonomy" id="1130410"/>
    <lineage>
        <taxon>Eukaryota</taxon>
        <taxon>Fungi</taxon>
        <taxon>Dikarya</taxon>
        <taxon>Ascomycota</taxon>
        <taxon>Pezizomycotina</taxon>
        <taxon>Dothideomycetes</taxon>
        <taxon>Dothideomycetes incertae sedis</taxon>
        <taxon>Botryosphaeriales</taxon>
        <taxon>Phyllostictaceae</taxon>
        <taxon>Phyllosticta</taxon>
    </lineage>
</organism>
<dbReference type="PANTHER" id="PTHR42760">
    <property type="entry name" value="SHORT-CHAIN DEHYDROGENASES/REDUCTASES FAMILY MEMBER"/>
    <property type="match status" value="1"/>
</dbReference>
<evidence type="ECO:0000313" key="4">
    <source>
        <dbReference type="EMBL" id="KAK8176138.1"/>
    </source>
</evidence>
<evidence type="ECO:0000256" key="1">
    <source>
        <dbReference type="ARBA" id="ARBA00006484"/>
    </source>
</evidence>
<accession>A0ABR1Y503</accession>
<dbReference type="InterPro" id="IPR036291">
    <property type="entry name" value="NAD(P)-bd_dom_sf"/>
</dbReference>
<dbReference type="SUPFAM" id="SSF51735">
    <property type="entry name" value="NAD(P)-binding Rossmann-fold domains"/>
    <property type="match status" value="1"/>
</dbReference>
<gene>
    <name evidence="4" type="ORF">IWX90DRAFT_132880</name>
</gene>
<keyword evidence="2" id="KW-0521">NADP</keyword>
<name>A0ABR1Y503_9PEZI</name>
<dbReference type="PROSITE" id="PS00061">
    <property type="entry name" value="ADH_SHORT"/>
    <property type="match status" value="1"/>
</dbReference>
<keyword evidence="5" id="KW-1185">Reference proteome</keyword>
<evidence type="ECO:0000313" key="5">
    <source>
        <dbReference type="Proteomes" id="UP001456524"/>
    </source>
</evidence>
<sequence>MTSNRLQNKAALITGASSGLGRAIALAYAAEGARVACVDLFPNPRDATLNQATGKAHMYDRRAAEGMHTHELLRSRHPGSDAMFVQADLTKAADVEAAVARVVARFGRLDVLVNNAGISVESSHERVTRCHDTSEADWDKTLAINTKGVFLGCKYGIAQMLKQQPPLAGPDGHADDQQPPDRGFIVNTASIQGLVAYYGTPAYCASKGAVVQLTKQIALDYAKDRIHCNALCPGFLHTPMTLNHQDAGPAQAAVDAAHPLGGMGCAEDVARVAVFLASSDARWVTGHQMVVDGGYTIV</sequence>
<proteinExistence type="inferred from homology"/>
<evidence type="ECO:0000256" key="2">
    <source>
        <dbReference type="ARBA" id="ARBA00022857"/>
    </source>
</evidence>